<dbReference type="Pfam" id="PF13361">
    <property type="entry name" value="UvrD_C"/>
    <property type="match status" value="2"/>
</dbReference>
<dbReference type="PANTHER" id="PTHR11070:SF2">
    <property type="entry name" value="ATP-DEPENDENT DNA HELICASE SRS2"/>
    <property type="match status" value="1"/>
</dbReference>
<dbReference type="Gene3D" id="1.10.10.160">
    <property type="match status" value="1"/>
</dbReference>
<dbReference type="PANTHER" id="PTHR11070">
    <property type="entry name" value="UVRD / RECB / PCRA DNA HELICASE FAMILY MEMBER"/>
    <property type="match status" value="1"/>
</dbReference>
<dbReference type="AlphaFoldDB" id="A0A494WU51"/>
<dbReference type="InterPro" id="IPR011604">
    <property type="entry name" value="PDDEXK-like_dom_sf"/>
</dbReference>
<dbReference type="InterPro" id="IPR000212">
    <property type="entry name" value="DNA_helicase_UvrD/REP"/>
</dbReference>
<feature type="domain" description="UvrD-like helicase ATP-binding" evidence="16">
    <location>
        <begin position="1"/>
        <end position="294"/>
    </location>
</feature>
<dbReference type="Pfam" id="PF12705">
    <property type="entry name" value="PDDEXK_1"/>
    <property type="match status" value="1"/>
</dbReference>
<feature type="binding site" evidence="15">
    <location>
        <begin position="22"/>
        <end position="29"/>
    </location>
    <ligand>
        <name>ATP</name>
        <dbReference type="ChEBI" id="CHEBI:30616"/>
    </ligand>
</feature>
<dbReference type="PROSITE" id="PS51217">
    <property type="entry name" value="UVRD_HELICASE_CTER"/>
    <property type="match status" value="1"/>
</dbReference>
<dbReference type="PROSITE" id="PS51198">
    <property type="entry name" value="UVRD_HELICASE_ATP_BIND"/>
    <property type="match status" value="1"/>
</dbReference>
<dbReference type="CDD" id="cd17932">
    <property type="entry name" value="DEXQc_UvrD"/>
    <property type="match status" value="1"/>
</dbReference>
<evidence type="ECO:0000256" key="1">
    <source>
        <dbReference type="ARBA" id="ARBA00009922"/>
    </source>
</evidence>
<gene>
    <name evidence="18" type="ORF">D7024_04900</name>
</gene>
<evidence type="ECO:0000256" key="7">
    <source>
        <dbReference type="ARBA" id="ARBA00022839"/>
    </source>
</evidence>
<dbReference type="GO" id="GO:0003677">
    <property type="term" value="F:DNA binding"/>
    <property type="evidence" value="ECO:0007669"/>
    <property type="project" value="UniProtKB-KW"/>
</dbReference>
<comment type="catalytic activity">
    <reaction evidence="14">
        <text>ATP + H2O = ADP + phosphate + H(+)</text>
        <dbReference type="Rhea" id="RHEA:13065"/>
        <dbReference type="ChEBI" id="CHEBI:15377"/>
        <dbReference type="ChEBI" id="CHEBI:15378"/>
        <dbReference type="ChEBI" id="CHEBI:30616"/>
        <dbReference type="ChEBI" id="CHEBI:43474"/>
        <dbReference type="ChEBI" id="CHEBI:456216"/>
        <dbReference type="EC" id="5.6.2.4"/>
    </reaction>
</comment>
<dbReference type="RefSeq" id="WP_121450779.1">
    <property type="nucleotide sequence ID" value="NZ_RBWE01000001.1"/>
</dbReference>
<evidence type="ECO:0000259" key="16">
    <source>
        <dbReference type="PROSITE" id="PS51198"/>
    </source>
</evidence>
<dbReference type="InterPro" id="IPR014017">
    <property type="entry name" value="DNA_helicase_UvrD-like_C"/>
</dbReference>
<keyword evidence="2" id="KW-0540">Nuclease</keyword>
<dbReference type="InterPro" id="IPR027417">
    <property type="entry name" value="P-loop_NTPase"/>
</dbReference>
<name>A0A494WU51_9FIRM</name>
<sequence length="987" mass="113438">MRYTEKQLEAINHRGGNLLILACAGSGKTEVIARRIAMLVSEGVPRDSIVAFTFTERAAGELKARIRRHLDELRREGRLDDAALGSMYVGTIHSFCLQLLKEMDPRYRNFEILDDVKQVAFIVSNYLDYGGRGLGLERLENGRSRIETVEAFLNTLNRMYIENIPVASVRNPVLRDVLIRYHNLTRSRPNYFLDFDSIIAETLEFLHSNPSVRKEVQEKFRHIVVDEYQDVDPRQEELIRLLSTDGTGAEVCVVGDDDQSIYAWRGADISNILTFEERYPRVKKIELTDNFRSTHCIVEIANRAVRGDSRRGHAVRGLSRRLDKDMRARKYDPESDRFVETMAELGDVHRLVFGSEEEEASFIAAEIERLRGLQIEDRDGVRGLDYGDIAVLYRSVKNGVRTLMRELDAKGIPYVVRGTTGLFDHSEVRLFQAAFCFLARMRCSFRDSETGEVTNLNEADIRDFIRKTVEEMRDRGIMPHANPAIFLEWLASKRRELGLSALPRGRRPRGVGRRIYPQDLFQEMLEILGANRGPEPWPDNVLYNLGRFSDLITRFESVHQWVTPQDLWDLNYFLGTWASRKSEEGGLDDPSLQNAVQIMTVHQSKGLEWPVVFLPGLTSRRFPSQKRYSGQEVLLEDDEYIGRRSLGKNDPDRILRDDEERRLWYVAVTRCRKFLYLTCFTRRGTGPSPYFAEIEHDYVLDENTDPSSPRPRTVPRRPANTELLPTTYSDLNYYWACPYDYKLRRLMGFSPGVREDYGYGQQIHNLLALIHERAKKGGVDEEWVKEEVGRRFNLRYTTGDPFEKMKNAAERTLVRYVTEFPDIEHYVFEAEKPFEFIMGDAMISGTIDLLNRVENVDQNEESSRTPVEVVDFKTKRNGDDLPLEDRLKDASMQVVLYAIAAEESLGYDAREGSVHFLYADRPQDRVSVDISETARNKVREAVANAVNGIKEGRFPRTGIETGRCKECDYKSLCPGSAACGKNEGEKG</sequence>
<accession>A0A494WU51</accession>
<dbReference type="Pfam" id="PF00580">
    <property type="entry name" value="UvrD-helicase"/>
    <property type="match status" value="1"/>
</dbReference>
<keyword evidence="7" id="KW-0269">Exonuclease</keyword>
<evidence type="ECO:0000256" key="6">
    <source>
        <dbReference type="ARBA" id="ARBA00022806"/>
    </source>
</evidence>
<keyword evidence="8 15" id="KW-0067">ATP-binding</keyword>
<comment type="caution">
    <text evidence="18">The sequence shown here is derived from an EMBL/GenBank/DDBJ whole genome shotgun (WGS) entry which is preliminary data.</text>
</comment>
<dbReference type="SUPFAM" id="SSF52540">
    <property type="entry name" value="P-loop containing nucleoside triphosphate hydrolases"/>
    <property type="match status" value="1"/>
</dbReference>
<dbReference type="Gene3D" id="3.40.50.300">
    <property type="entry name" value="P-loop containing nucleotide triphosphate hydrolases"/>
    <property type="match status" value="3"/>
</dbReference>
<evidence type="ECO:0000256" key="15">
    <source>
        <dbReference type="PROSITE-ProRule" id="PRU00560"/>
    </source>
</evidence>
<feature type="domain" description="UvrD-like helicase C-terminal" evidence="17">
    <location>
        <begin position="295"/>
        <end position="606"/>
    </location>
</feature>
<keyword evidence="11" id="KW-0413">Isomerase</keyword>
<dbReference type="EC" id="5.6.2.4" evidence="13"/>
<evidence type="ECO:0000256" key="8">
    <source>
        <dbReference type="ARBA" id="ARBA00022840"/>
    </source>
</evidence>
<keyword evidence="19" id="KW-1185">Reference proteome</keyword>
<dbReference type="InterPro" id="IPR013986">
    <property type="entry name" value="DExx_box_DNA_helicase_dom_sf"/>
</dbReference>
<evidence type="ECO:0000256" key="4">
    <source>
        <dbReference type="ARBA" id="ARBA00022763"/>
    </source>
</evidence>
<evidence type="ECO:0000313" key="18">
    <source>
        <dbReference type="EMBL" id="RKO66343.1"/>
    </source>
</evidence>
<keyword evidence="4" id="KW-0227">DNA damage</keyword>
<organism evidence="18 19">
    <name type="scientific">Desulfofundulus salinus</name>
    <dbReference type="NCBI Taxonomy" id="2419843"/>
    <lineage>
        <taxon>Bacteria</taxon>
        <taxon>Bacillati</taxon>
        <taxon>Bacillota</taxon>
        <taxon>Clostridia</taxon>
        <taxon>Eubacteriales</taxon>
        <taxon>Peptococcaceae</taxon>
        <taxon>Desulfofundulus</taxon>
    </lineage>
</organism>
<dbReference type="Proteomes" id="UP000271256">
    <property type="component" value="Unassembled WGS sequence"/>
</dbReference>
<keyword evidence="9" id="KW-0238">DNA-binding</keyword>
<evidence type="ECO:0000256" key="5">
    <source>
        <dbReference type="ARBA" id="ARBA00022801"/>
    </source>
</evidence>
<dbReference type="CDD" id="cd18807">
    <property type="entry name" value="SF1_C_UvrD"/>
    <property type="match status" value="1"/>
</dbReference>
<dbReference type="Gene3D" id="3.90.320.10">
    <property type="match status" value="1"/>
</dbReference>
<dbReference type="EMBL" id="RBWE01000001">
    <property type="protein sequence ID" value="RKO66343.1"/>
    <property type="molecule type" value="Genomic_DNA"/>
</dbReference>
<evidence type="ECO:0000256" key="14">
    <source>
        <dbReference type="ARBA" id="ARBA00048988"/>
    </source>
</evidence>
<dbReference type="GO" id="GO:0004527">
    <property type="term" value="F:exonuclease activity"/>
    <property type="evidence" value="ECO:0007669"/>
    <property type="project" value="UniProtKB-KW"/>
</dbReference>
<keyword evidence="6 15" id="KW-0347">Helicase</keyword>
<evidence type="ECO:0000256" key="13">
    <source>
        <dbReference type="ARBA" id="ARBA00034808"/>
    </source>
</evidence>
<evidence type="ECO:0000256" key="2">
    <source>
        <dbReference type="ARBA" id="ARBA00022722"/>
    </source>
</evidence>
<evidence type="ECO:0000256" key="10">
    <source>
        <dbReference type="ARBA" id="ARBA00023204"/>
    </source>
</evidence>
<proteinExistence type="inferred from homology"/>
<evidence type="ECO:0000313" key="19">
    <source>
        <dbReference type="Proteomes" id="UP000271256"/>
    </source>
</evidence>
<comment type="catalytic activity">
    <reaction evidence="12">
        <text>Couples ATP hydrolysis with the unwinding of duplex DNA by translocating in the 3'-5' direction.</text>
        <dbReference type="EC" id="5.6.2.4"/>
    </reaction>
</comment>
<dbReference type="InterPro" id="IPR038726">
    <property type="entry name" value="PDDEXK_AddAB-type"/>
</dbReference>
<evidence type="ECO:0000256" key="3">
    <source>
        <dbReference type="ARBA" id="ARBA00022741"/>
    </source>
</evidence>
<keyword evidence="10" id="KW-0234">DNA repair</keyword>
<dbReference type="GO" id="GO:0043138">
    <property type="term" value="F:3'-5' DNA helicase activity"/>
    <property type="evidence" value="ECO:0007669"/>
    <property type="project" value="UniProtKB-EC"/>
</dbReference>
<reference evidence="18 19" key="1">
    <citation type="submission" date="2018-10" db="EMBL/GenBank/DDBJ databases">
        <authorList>
            <person name="Grouzdev D.S."/>
            <person name="Krutkina M.S."/>
            <person name="Tourova T.P."/>
            <person name="Nazina T.N."/>
        </authorList>
    </citation>
    <scope>NUCLEOTIDE SEQUENCE [LARGE SCALE GENOMIC DNA]</scope>
    <source>
        <strain evidence="18 19">435</strain>
    </source>
</reference>
<dbReference type="OrthoDB" id="9810135at2"/>
<evidence type="ECO:0000256" key="11">
    <source>
        <dbReference type="ARBA" id="ARBA00023235"/>
    </source>
</evidence>
<comment type="similarity">
    <text evidence="1">Belongs to the helicase family. UvrD subfamily.</text>
</comment>
<dbReference type="InterPro" id="IPR014016">
    <property type="entry name" value="UvrD-like_ATP-bd"/>
</dbReference>
<evidence type="ECO:0000259" key="17">
    <source>
        <dbReference type="PROSITE" id="PS51217"/>
    </source>
</evidence>
<evidence type="ECO:0000256" key="9">
    <source>
        <dbReference type="ARBA" id="ARBA00023125"/>
    </source>
</evidence>
<keyword evidence="5 15" id="KW-0378">Hydrolase</keyword>
<dbReference type="GO" id="GO:0005524">
    <property type="term" value="F:ATP binding"/>
    <property type="evidence" value="ECO:0007669"/>
    <property type="project" value="UniProtKB-UniRule"/>
</dbReference>
<dbReference type="GO" id="GO:0000725">
    <property type="term" value="P:recombinational repair"/>
    <property type="evidence" value="ECO:0007669"/>
    <property type="project" value="TreeGrafter"/>
</dbReference>
<keyword evidence="3 15" id="KW-0547">Nucleotide-binding</keyword>
<evidence type="ECO:0000256" key="12">
    <source>
        <dbReference type="ARBA" id="ARBA00034617"/>
    </source>
</evidence>
<protein>
    <recommendedName>
        <fullName evidence="13">DNA 3'-5' helicase</fullName>
        <ecNumber evidence="13">5.6.2.4</ecNumber>
    </recommendedName>
</protein>